<evidence type="ECO:0000313" key="4">
    <source>
        <dbReference type="Proteomes" id="UP000309992"/>
    </source>
</evidence>
<reference evidence="3 4" key="1">
    <citation type="journal article" date="2015" name="Antonie Van Leeuwenhoek">
        <title>Prauserella endophytica sp. nov., an endophytic actinobacterium isolated from Tamarix taklamakanensis.</title>
        <authorList>
            <person name="Liu J.M."/>
            <person name="Habden X."/>
            <person name="Guo L."/>
            <person name="Tuo L."/>
            <person name="Jiang Z.K."/>
            <person name="Liu S.W."/>
            <person name="Liu X.F."/>
            <person name="Chen L."/>
            <person name="Li R.F."/>
            <person name="Zhang Y.Q."/>
            <person name="Sun C.H."/>
        </authorList>
    </citation>
    <scope>NUCLEOTIDE SEQUENCE [LARGE SCALE GENOMIC DNA]</scope>
    <source>
        <strain evidence="3 4">CGMCC 4.7182</strain>
    </source>
</reference>
<dbReference type="InterPro" id="IPR036928">
    <property type="entry name" value="AS_sf"/>
</dbReference>
<keyword evidence="4" id="KW-1185">Reference proteome</keyword>
<dbReference type="Gene3D" id="3.90.1300.10">
    <property type="entry name" value="Amidase signature (AS) domain"/>
    <property type="match status" value="1"/>
</dbReference>
<organism evidence="3 4">
    <name type="scientific">Prauserella endophytica</name>
    <dbReference type="NCBI Taxonomy" id="1592324"/>
    <lineage>
        <taxon>Bacteria</taxon>
        <taxon>Bacillati</taxon>
        <taxon>Actinomycetota</taxon>
        <taxon>Actinomycetes</taxon>
        <taxon>Pseudonocardiales</taxon>
        <taxon>Pseudonocardiaceae</taxon>
        <taxon>Prauserella</taxon>
        <taxon>Prauserella coralliicola group</taxon>
    </lineage>
</organism>
<accession>A0ABY2RYL9</accession>
<dbReference type="InterPro" id="IPR020556">
    <property type="entry name" value="Amidase_CS"/>
</dbReference>
<dbReference type="PANTHER" id="PTHR11895">
    <property type="entry name" value="TRANSAMIDASE"/>
    <property type="match status" value="1"/>
</dbReference>
<dbReference type="RefSeq" id="WP_137096397.1">
    <property type="nucleotide sequence ID" value="NZ_SWMS01000017.1"/>
</dbReference>
<dbReference type="SUPFAM" id="SSF75304">
    <property type="entry name" value="Amidase signature (AS) enzymes"/>
    <property type="match status" value="1"/>
</dbReference>
<dbReference type="InterPro" id="IPR023631">
    <property type="entry name" value="Amidase_dom"/>
</dbReference>
<comment type="similarity">
    <text evidence="1">Belongs to the amidase family.</text>
</comment>
<protein>
    <submittedName>
        <fullName evidence="3">Amidase</fullName>
    </submittedName>
</protein>
<dbReference type="EMBL" id="SWMS01000017">
    <property type="protein sequence ID" value="TKG65787.1"/>
    <property type="molecule type" value="Genomic_DNA"/>
</dbReference>
<name>A0ABY2RYL9_9PSEU</name>
<evidence type="ECO:0000313" key="3">
    <source>
        <dbReference type="EMBL" id="TKG65787.1"/>
    </source>
</evidence>
<dbReference type="Proteomes" id="UP000309992">
    <property type="component" value="Unassembled WGS sequence"/>
</dbReference>
<comment type="caution">
    <text evidence="3">The sequence shown here is derived from an EMBL/GenBank/DDBJ whole genome shotgun (WGS) entry which is preliminary data.</text>
</comment>
<dbReference type="PROSITE" id="PS00571">
    <property type="entry name" value="AMIDASES"/>
    <property type="match status" value="1"/>
</dbReference>
<evidence type="ECO:0000256" key="1">
    <source>
        <dbReference type="ARBA" id="ARBA00009199"/>
    </source>
</evidence>
<dbReference type="InterPro" id="IPR000120">
    <property type="entry name" value="Amidase"/>
</dbReference>
<dbReference type="PANTHER" id="PTHR11895:SF7">
    <property type="entry name" value="GLUTAMYL-TRNA(GLN) AMIDOTRANSFERASE SUBUNIT A, MITOCHONDRIAL"/>
    <property type="match status" value="1"/>
</dbReference>
<feature type="domain" description="Amidase" evidence="2">
    <location>
        <begin position="58"/>
        <end position="455"/>
    </location>
</feature>
<proteinExistence type="inferred from homology"/>
<dbReference type="Pfam" id="PF01425">
    <property type="entry name" value="Amidase"/>
    <property type="match status" value="1"/>
</dbReference>
<sequence length="478" mass="50239">MNIEDYAAHDATGLAELIRSGDVSAQEVHAAASAAIEKVRPRIGGVAEGPWPEPLAYEAAGVFGGVPFGLKDLVCHAAGLPTRMGSRLTGEKGVTFPHDTELMSRFRRAGLATTVLTTTPEMGYNANTEPVVHGPTRNPWDVTRSAGGSSGGSGALVAAGAVPVAHANDGGGSIRIPAAFNGLVGLKPTRGRVPLAPDFQEALYGCAAEFVVTRTVRDSAALLDEVAGWVPGEKYRLPDPVRPFAAELERDPTPLTIAVQTESWAGTEVDPEVVAVVEGVARTLEELGHRVEAAGPRFDWEEFLTANCRLWAGFVAESVHATSALSGLAPGPDTLEASVLAGYEYGRRLSVLQLGEAFSIVNGISRVLGEFHTRYDVLLTPTTNTPPLPLGYLDADDSALGHEEWTRRIFDVVSFTPLFNLTGAPAISLPLGATSGGLPIGVQLAADLCEESTLLALAGQLERARPWNGRRPGVHAAA</sequence>
<gene>
    <name evidence="3" type="ORF">FCN18_26665</name>
</gene>
<evidence type="ECO:0000259" key="2">
    <source>
        <dbReference type="Pfam" id="PF01425"/>
    </source>
</evidence>